<keyword evidence="3 9" id="KW-1003">Cell membrane</keyword>
<dbReference type="OrthoDB" id="284370at2"/>
<evidence type="ECO:0000313" key="10">
    <source>
        <dbReference type="EMBL" id="QDS90515.1"/>
    </source>
</evidence>
<keyword evidence="7 9" id="KW-0811">Translocation</keyword>
<evidence type="ECO:0000256" key="9">
    <source>
        <dbReference type="HAMAP-Rule" id="MF_00422"/>
    </source>
</evidence>
<comment type="subcellular location">
    <subcellularLocation>
        <location evidence="1">Membrane</location>
    </subcellularLocation>
</comment>
<comment type="subunit">
    <text evidence="9">Component of the Sec protein translocase complex. Heterotrimer consisting of SecY, SecE and SecG subunits. The heterotrimers can form oligomers, although 1 heterotrimer is thought to be able to translocate proteins. Interacts with the ribosome. Interacts with SecDF, and other proteins may be involved. Interacts with SecA.</text>
</comment>
<gene>
    <name evidence="9" type="primary">secE</name>
    <name evidence="10" type="ORF">EC9_47240</name>
</gene>
<dbReference type="Proteomes" id="UP000319557">
    <property type="component" value="Chromosome"/>
</dbReference>
<protein>
    <recommendedName>
        <fullName evidence="9">Protein translocase subunit SecE</fullName>
    </recommendedName>
</protein>
<evidence type="ECO:0000256" key="6">
    <source>
        <dbReference type="ARBA" id="ARBA00022989"/>
    </source>
</evidence>
<keyword evidence="11" id="KW-1185">Reference proteome</keyword>
<keyword evidence="5 9" id="KW-0653">Protein transport</keyword>
<evidence type="ECO:0000256" key="8">
    <source>
        <dbReference type="ARBA" id="ARBA00023136"/>
    </source>
</evidence>
<dbReference type="GO" id="GO:0008320">
    <property type="term" value="F:protein transmembrane transporter activity"/>
    <property type="evidence" value="ECO:0007669"/>
    <property type="project" value="UniProtKB-UniRule"/>
</dbReference>
<dbReference type="PANTHER" id="PTHR33910">
    <property type="entry name" value="PROTEIN TRANSLOCASE SUBUNIT SECE"/>
    <property type="match status" value="1"/>
</dbReference>
<feature type="transmembrane region" description="Helical" evidence="9">
    <location>
        <begin position="63"/>
        <end position="82"/>
    </location>
</feature>
<dbReference type="InterPro" id="IPR001901">
    <property type="entry name" value="Translocase_SecE/Sec61-g"/>
</dbReference>
<dbReference type="InterPro" id="IPR038379">
    <property type="entry name" value="SecE_sf"/>
</dbReference>
<dbReference type="GO" id="GO:0043952">
    <property type="term" value="P:protein transport by the Sec complex"/>
    <property type="evidence" value="ECO:0007669"/>
    <property type="project" value="UniProtKB-UniRule"/>
</dbReference>
<feature type="transmembrane region" description="Helical" evidence="9">
    <location>
        <begin position="112"/>
        <end position="133"/>
    </location>
</feature>
<dbReference type="RefSeq" id="WP_145348322.1">
    <property type="nucleotide sequence ID" value="NZ_CP036261.1"/>
</dbReference>
<dbReference type="InterPro" id="IPR005807">
    <property type="entry name" value="SecE_bac"/>
</dbReference>
<organism evidence="10 11">
    <name type="scientific">Rosistilla ulvae</name>
    <dbReference type="NCBI Taxonomy" id="1930277"/>
    <lineage>
        <taxon>Bacteria</taxon>
        <taxon>Pseudomonadati</taxon>
        <taxon>Planctomycetota</taxon>
        <taxon>Planctomycetia</taxon>
        <taxon>Pirellulales</taxon>
        <taxon>Pirellulaceae</taxon>
        <taxon>Rosistilla</taxon>
    </lineage>
</organism>
<dbReference type="HAMAP" id="MF_00422">
    <property type="entry name" value="SecE"/>
    <property type="match status" value="1"/>
</dbReference>
<dbReference type="PANTHER" id="PTHR33910:SF1">
    <property type="entry name" value="PROTEIN TRANSLOCASE SUBUNIT SECE"/>
    <property type="match status" value="1"/>
</dbReference>
<comment type="function">
    <text evidence="9">Essential subunit of the Sec protein translocation channel SecYEG. Clamps together the 2 halves of SecY. May contact the channel plug during translocation.</text>
</comment>
<reference evidence="10 11" key="1">
    <citation type="submission" date="2019-02" db="EMBL/GenBank/DDBJ databases">
        <title>Deep-cultivation of Planctomycetes and their phenomic and genomic characterization uncovers novel biology.</title>
        <authorList>
            <person name="Wiegand S."/>
            <person name="Jogler M."/>
            <person name="Boedeker C."/>
            <person name="Pinto D."/>
            <person name="Vollmers J."/>
            <person name="Rivas-Marin E."/>
            <person name="Kohn T."/>
            <person name="Peeters S.H."/>
            <person name="Heuer A."/>
            <person name="Rast P."/>
            <person name="Oberbeckmann S."/>
            <person name="Bunk B."/>
            <person name="Jeske O."/>
            <person name="Meyerdierks A."/>
            <person name="Storesund J.E."/>
            <person name="Kallscheuer N."/>
            <person name="Luecker S."/>
            <person name="Lage O.M."/>
            <person name="Pohl T."/>
            <person name="Merkel B.J."/>
            <person name="Hornburger P."/>
            <person name="Mueller R.-W."/>
            <person name="Bruemmer F."/>
            <person name="Labrenz M."/>
            <person name="Spormann A.M."/>
            <person name="Op den Camp H."/>
            <person name="Overmann J."/>
            <person name="Amann R."/>
            <person name="Jetten M.S.M."/>
            <person name="Mascher T."/>
            <person name="Medema M.H."/>
            <person name="Devos D.P."/>
            <person name="Kaster A.-K."/>
            <person name="Ovreas L."/>
            <person name="Rohde M."/>
            <person name="Galperin M.Y."/>
            <person name="Jogler C."/>
        </authorList>
    </citation>
    <scope>NUCLEOTIDE SEQUENCE [LARGE SCALE GENOMIC DNA]</scope>
    <source>
        <strain evidence="10 11">EC9</strain>
    </source>
</reference>
<evidence type="ECO:0000256" key="7">
    <source>
        <dbReference type="ARBA" id="ARBA00023010"/>
    </source>
</evidence>
<comment type="similarity">
    <text evidence="9">Belongs to the SecE/SEC61-gamma family.</text>
</comment>
<evidence type="ECO:0000256" key="4">
    <source>
        <dbReference type="ARBA" id="ARBA00022692"/>
    </source>
</evidence>
<evidence type="ECO:0000256" key="3">
    <source>
        <dbReference type="ARBA" id="ARBA00022475"/>
    </source>
</evidence>
<dbReference type="AlphaFoldDB" id="A0A517M6P0"/>
<dbReference type="GO" id="GO:0005886">
    <property type="term" value="C:plasma membrane"/>
    <property type="evidence" value="ECO:0007669"/>
    <property type="project" value="UniProtKB-UniRule"/>
</dbReference>
<keyword evidence="8 9" id="KW-0472">Membrane</keyword>
<accession>A0A517M6P0</accession>
<name>A0A517M6P0_9BACT</name>
<evidence type="ECO:0000313" key="11">
    <source>
        <dbReference type="Proteomes" id="UP000319557"/>
    </source>
</evidence>
<comment type="caution">
    <text evidence="9">Lacks conserved residue(s) required for the propagation of feature annotation.</text>
</comment>
<evidence type="ECO:0000256" key="2">
    <source>
        <dbReference type="ARBA" id="ARBA00022448"/>
    </source>
</evidence>
<dbReference type="GO" id="GO:0065002">
    <property type="term" value="P:intracellular protein transmembrane transport"/>
    <property type="evidence" value="ECO:0007669"/>
    <property type="project" value="UniProtKB-UniRule"/>
</dbReference>
<dbReference type="Gene3D" id="1.20.5.1030">
    <property type="entry name" value="Preprotein translocase secy subunit"/>
    <property type="match status" value="1"/>
</dbReference>
<dbReference type="Pfam" id="PF00584">
    <property type="entry name" value="SecE"/>
    <property type="match status" value="1"/>
</dbReference>
<dbReference type="KEGG" id="ruv:EC9_47240"/>
<dbReference type="NCBIfam" id="TIGR00964">
    <property type="entry name" value="secE_bact"/>
    <property type="match status" value="1"/>
</dbReference>
<evidence type="ECO:0000256" key="5">
    <source>
        <dbReference type="ARBA" id="ARBA00022927"/>
    </source>
</evidence>
<keyword evidence="6 9" id="KW-1133">Transmembrane helix</keyword>
<sequence>MSTEVAGNSTAPLLPELFKGQVYKRNQGRLVRQMTCLAFWVIVALGCKSLYDSLTGFFNEESAMLELAIPGVACLLGFWIAFRLVNWPRFADFLIAVEAEMNKVSWPSKAELVRASIVVIFTIFFLAMSLFTFDIIWRAIFEFIGVAA</sequence>
<keyword evidence="2 9" id="KW-0813">Transport</keyword>
<feature type="transmembrane region" description="Helical" evidence="9">
    <location>
        <begin position="30"/>
        <end position="51"/>
    </location>
</feature>
<dbReference type="EMBL" id="CP036261">
    <property type="protein sequence ID" value="QDS90515.1"/>
    <property type="molecule type" value="Genomic_DNA"/>
</dbReference>
<evidence type="ECO:0000256" key="1">
    <source>
        <dbReference type="ARBA" id="ARBA00004370"/>
    </source>
</evidence>
<dbReference type="GO" id="GO:0006605">
    <property type="term" value="P:protein targeting"/>
    <property type="evidence" value="ECO:0007669"/>
    <property type="project" value="UniProtKB-UniRule"/>
</dbReference>
<dbReference type="GO" id="GO:0009306">
    <property type="term" value="P:protein secretion"/>
    <property type="evidence" value="ECO:0007669"/>
    <property type="project" value="UniProtKB-UniRule"/>
</dbReference>
<keyword evidence="4 9" id="KW-0812">Transmembrane</keyword>
<proteinExistence type="inferred from homology"/>